<dbReference type="InterPro" id="IPR003494">
    <property type="entry name" value="SHS2_FtsA"/>
</dbReference>
<sequence>MSNYIVGIDIGSSKIYAAVGKLDENRELQMVGIDSVKCKGVRKGIIIDINDTANSIKKCIDNIEDMLNIEIKGVYVSIPSGLCEFVDSKGVVAITSDNREINYDDIFRVEESAKLISLDSKKKIVEVIPENYVIDGKYNVKNAIGMTGTRLEISAKVVFAETDLINKIINSVNMTGKKVDGIVVASQAVLRTILDNKEYNNAIALVDIGSQTIDISIYKNYILCYTASIPLGGNNITNDISICLNMKYDEAEGIKVKYGSLIGKSNSIQGTVKNRLHDGSIIEFDRNMLAEIIEARAEELLKFISVHLKNSGYFNEIDKVILFGGGMSLFGGIENFASDILNKPVEVSVSRCVCEESPLYVTCVGIVKYVAETLLNENISCTENENDIGNKYCDSENIRYEKRKFLKTVKDYLVDFFNIRR</sequence>
<dbReference type="OrthoDB" id="9768127at2"/>
<comment type="similarity">
    <text evidence="5 6">Belongs to the FtsA/MreB family.</text>
</comment>
<keyword evidence="4 5" id="KW-0131">Cell cycle</keyword>
<dbReference type="STRING" id="1121338.CLTEP_03430"/>
<dbReference type="HAMAP" id="MF_02033">
    <property type="entry name" value="FtsA"/>
    <property type="match status" value="1"/>
</dbReference>
<evidence type="ECO:0000256" key="6">
    <source>
        <dbReference type="PIRNR" id="PIRNR003101"/>
    </source>
</evidence>
<dbReference type="EMBL" id="LTBA01000001">
    <property type="protein sequence ID" value="KYH35949.1"/>
    <property type="molecule type" value="Genomic_DNA"/>
</dbReference>
<dbReference type="RefSeq" id="WP_066821565.1">
    <property type="nucleotide sequence ID" value="NZ_LTBA01000001.1"/>
</dbReference>
<dbReference type="GO" id="GO:0009898">
    <property type="term" value="C:cytoplasmic side of plasma membrane"/>
    <property type="evidence" value="ECO:0007669"/>
    <property type="project" value="UniProtKB-UniRule"/>
</dbReference>
<dbReference type="SUPFAM" id="SSF53067">
    <property type="entry name" value="Actin-like ATPase domain"/>
    <property type="match status" value="2"/>
</dbReference>
<evidence type="ECO:0000256" key="2">
    <source>
        <dbReference type="ARBA" id="ARBA00022618"/>
    </source>
</evidence>
<evidence type="ECO:0000256" key="4">
    <source>
        <dbReference type="ARBA" id="ARBA00023306"/>
    </source>
</evidence>
<dbReference type="PANTHER" id="PTHR32432:SF4">
    <property type="entry name" value="CELL DIVISION PROTEIN FTSA"/>
    <property type="match status" value="1"/>
</dbReference>
<gene>
    <name evidence="8" type="primary">ftsA_1</name>
    <name evidence="5" type="synonym">ftsA</name>
    <name evidence="8" type="ORF">CLTEP_03430</name>
</gene>
<feature type="domain" description="SHS2" evidence="7">
    <location>
        <begin position="5"/>
        <end position="189"/>
    </location>
</feature>
<dbReference type="InterPro" id="IPR050696">
    <property type="entry name" value="FtsA/MreB"/>
</dbReference>
<dbReference type="GO" id="GO:0043093">
    <property type="term" value="P:FtsZ-dependent cytokinesis"/>
    <property type="evidence" value="ECO:0007669"/>
    <property type="project" value="UniProtKB-UniRule"/>
</dbReference>
<proteinExistence type="inferred from homology"/>
<accession>A0A151B7T1</accession>
<comment type="caution">
    <text evidence="8">The sequence shown here is derived from an EMBL/GenBank/DDBJ whole genome shotgun (WGS) entry which is preliminary data.</text>
</comment>
<reference evidence="8 9" key="1">
    <citation type="submission" date="2016-02" db="EMBL/GenBank/DDBJ databases">
        <title>Genome sequence of Clostridium tepidiprofundi DSM 19306.</title>
        <authorList>
            <person name="Poehlein A."/>
            <person name="Daniel R."/>
        </authorList>
    </citation>
    <scope>NUCLEOTIDE SEQUENCE [LARGE SCALE GENOMIC DNA]</scope>
    <source>
        <strain evidence="8 9">DSM 19306</strain>
    </source>
</reference>
<dbReference type="Pfam" id="PF14450">
    <property type="entry name" value="FtsA"/>
    <property type="match status" value="1"/>
</dbReference>
<evidence type="ECO:0000256" key="3">
    <source>
        <dbReference type="ARBA" id="ARBA00023136"/>
    </source>
</evidence>
<comment type="function">
    <text evidence="5 6">Cell division protein that is involved in the assembly of the Z ring. May serve as a membrane anchor for the Z ring.</text>
</comment>
<evidence type="ECO:0000313" key="8">
    <source>
        <dbReference type="EMBL" id="KYH35949.1"/>
    </source>
</evidence>
<dbReference type="Gene3D" id="3.30.420.40">
    <property type="match status" value="2"/>
</dbReference>
<dbReference type="InterPro" id="IPR043129">
    <property type="entry name" value="ATPase_NBD"/>
</dbReference>
<dbReference type="GO" id="GO:0032153">
    <property type="term" value="C:cell division site"/>
    <property type="evidence" value="ECO:0007669"/>
    <property type="project" value="UniProtKB-UniRule"/>
</dbReference>
<keyword evidence="1 5" id="KW-1003">Cell membrane</keyword>
<name>A0A151B7T1_9CLOT</name>
<protein>
    <recommendedName>
        <fullName evidence="5 6">Cell division protein FtsA</fullName>
    </recommendedName>
</protein>
<dbReference type="Gene3D" id="3.30.1490.110">
    <property type="match status" value="1"/>
</dbReference>
<dbReference type="SMART" id="SM00842">
    <property type="entry name" value="FtsA"/>
    <property type="match status" value="1"/>
</dbReference>
<evidence type="ECO:0000259" key="7">
    <source>
        <dbReference type="SMART" id="SM00842"/>
    </source>
</evidence>
<comment type="subcellular location">
    <subcellularLocation>
        <location evidence="5">Cell membrane</location>
        <topology evidence="5">Peripheral membrane protein</topology>
        <orientation evidence="5">Cytoplasmic side</orientation>
    </subcellularLocation>
    <text evidence="5">Localizes to the Z ring in an FtsZ-dependent manner. Targeted to the membrane through a conserved C-terminal amphipathic helix.</text>
</comment>
<dbReference type="AlphaFoldDB" id="A0A151B7T1"/>
<dbReference type="Pfam" id="PF02491">
    <property type="entry name" value="SHS2_FTSA"/>
    <property type="match status" value="1"/>
</dbReference>
<organism evidence="8 9">
    <name type="scientific">Clostridium tepidiprofundi DSM 19306</name>
    <dbReference type="NCBI Taxonomy" id="1121338"/>
    <lineage>
        <taxon>Bacteria</taxon>
        <taxon>Bacillati</taxon>
        <taxon>Bacillota</taxon>
        <taxon>Clostridia</taxon>
        <taxon>Eubacteriales</taxon>
        <taxon>Clostridiaceae</taxon>
        <taxon>Clostridium</taxon>
    </lineage>
</organism>
<evidence type="ECO:0000256" key="1">
    <source>
        <dbReference type="ARBA" id="ARBA00022475"/>
    </source>
</evidence>
<evidence type="ECO:0000256" key="5">
    <source>
        <dbReference type="HAMAP-Rule" id="MF_02033"/>
    </source>
</evidence>
<keyword evidence="3 5" id="KW-0472">Membrane</keyword>
<dbReference type="InterPro" id="IPR020823">
    <property type="entry name" value="Cell_div_FtsA"/>
</dbReference>
<dbReference type="NCBIfam" id="TIGR01174">
    <property type="entry name" value="ftsA"/>
    <property type="match status" value="1"/>
</dbReference>
<dbReference type="PATRIC" id="fig|1121338.3.peg.347"/>
<keyword evidence="9" id="KW-1185">Reference proteome</keyword>
<keyword evidence="2 5" id="KW-0132">Cell division</keyword>
<dbReference type="CDD" id="cd24048">
    <property type="entry name" value="ASKHA_NBD_FtsA"/>
    <property type="match status" value="1"/>
</dbReference>
<dbReference type="PIRSF" id="PIRSF003101">
    <property type="entry name" value="FtsA"/>
    <property type="match status" value="1"/>
</dbReference>
<dbReference type="Proteomes" id="UP000075531">
    <property type="component" value="Unassembled WGS sequence"/>
</dbReference>
<comment type="subunit">
    <text evidence="5">Self-interacts. Interacts with FtsZ.</text>
</comment>
<dbReference type="PANTHER" id="PTHR32432">
    <property type="entry name" value="CELL DIVISION PROTEIN FTSA-RELATED"/>
    <property type="match status" value="1"/>
</dbReference>
<evidence type="ECO:0000313" key="9">
    <source>
        <dbReference type="Proteomes" id="UP000075531"/>
    </source>
</evidence>